<keyword evidence="7" id="KW-0915">Sodium</keyword>
<evidence type="ECO:0000313" key="14">
    <source>
        <dbReference type="Proteomes" id="UP000053429"/>
    </source>
</evidence>
<evidence type="ECO:0000256" key="10">
    <source>
        <dbReference type="ARBA" id="ARBA00023201"/>
    </source>
</evidence>
<accession>A0A101TNR0</accession>
<evidence type="ECO:0000256" key="5">
    <source>
        <dbReference type="ARBA" id="ARBA00022692"/>
    </source>
</evidence>
<evidence type="ECO:0000256" key="3">
    <source>
        <dbReference type="ARBA" id="ARBA00022448"/>
    </source>
</evidence>
<feature type="transmembrane region" description="Helical" evidence="11">
    <location>
        <begin position="121"/>
        <end position="141"/>
    </location>
</feature>
<comment type="subcellular location">
    <subcellularLocation>
        <location evidence="1">Membrane</location>
        <topology evidence="1">Multi-pass membrane protein</topology>
    </subcellularLocation>
</comment>
<evidence type="ECO:0000259" key="12">
    <source>
        <dbReference type="Pfam" id="PF00999"/>
    </source>
</evidence>
<evidence type="ECO:0000256" key="9">
    <source>
        <dbReference type="ARBA" id="ARBA00023136"/>
    </source>
</evidence>
<feature type="transmembrane region" description="Helical" evidence="11">
    <location>
        <begin position="45"/>
        <end position="64"/>
    </location>
</feature>
<feature type="transmembrane region" description="Helical" evidence="11">
    <location>
        <begin position="182"/>
        <end position="205"/>
    </location>
</feature>
<dbReference type="PANTHER" id="PTHR43562:SF3">
    <property type="entry name" value="SODIUM ION_PROTON EXCHANGER (EUROFUNG)"/>
    <property type="match status" value="1"/>
</dbReference>
<evidence type="ECO:0000313" key="13">
    <source>
        <dbReference type="EMBL" id="KUN95704.1"/>
    </source>
</evidence>
<reference evidence="13" key="1">
    <citation type="submission" date="2015-10" db="EMBL/GenBank/DDBJ databases">
        <title>Draft genome sequence of Streptomyces caeruleatus NRRL B-24802, type strain for the species Streptomyces caeruleatus.</title>
        <authorList>
            <person name="Ruckert C."/>
            <person name="Winkler A."/>
            <person name="Kalinowski J."/>
            <person name="Kampfer P."/>
            <person name="Glaeser S."/>
        </authorList>
    </citation>
    <scope>NUCLEOTIDE SEQUENCE [LARGE SCALE GENOMIC DNA]</scope>
    <source>
        <strain evidence="13">NRRL B-24802</strain>
    </source>
</reference>
<feature type="transmembrane region" description="Helical" evidence="11">
    <location>
        <begin position="297"/>
        <end position="317"/>
    </location>
</feature>
<evidence type="ECO:0000256" key="7">
    <source>
        <dbReference type="ARBA" id="ARBA00023053"/>
    </source>
</evidence>
<keyword evidence="4" id="KW-0050">Antiport</keyword>
<dbReference type="STRING" id="661399.AQJ67_34700"/>
<evidence type="ECO:0000256" key="6">
    <source>
        <dbReference type="ARBA" id="ARBA00022989"/>
    </source>
</evidence>
<keyword evidence="8" id="KW-0406">Ion transport</keyword>
<feature type="transmembrane region" description="Helical" evidence="11">
    <location>
        <begin position="391"/>
        <end position="412"/>
    </location>
</feature>
<evidence type="ECO:0000256" key="2">
    <source>
        <dbReference type="ARBA" id="ARBA00005551"/>
    </source>
</evidence>
<dbReference type="GO" id="GO:0016020">
    <property type="term" value="C:membrane"/>
    <property type="evidence" value="ECO:0007669"/>
    <property type="project" value="UniProtKB-SubCell"/>
</dbReference>
<dbReference type="InterPro" id="IPR038770">
    <property type="entry name" value="Na+/solute_symporter_sf"/>
</dbReference>
<dbReference type="EMBL" id="LMWY01000046">
    <property type="protein sequence ID" value="KUN95704.1"/>
    <property type="molecule type" value="Genomic_DNA"/>
</dbReference>
<dbReference type="InterPro" id="IPR006153">
    <property type="entry name" value="Cation/H_exchanger_TM"/>
</dbReference>
<evidence type="ECO:0000256" key="11">
    <source>
        <dbReference type="SAM" id="Phobius"/>
    </source>
</evidence>
<keyword evidence="3" id="KW-0813">Transport</keyword>
<feature type="transmembrane region" description="Helical" evidence="11">
    <location>
        <begin position="211"/>
        <end position="231"/>
    </location>
</feature>
<dbReference type="GO" id="GO:0006814">
    <property type="term" value="P:sodium ion transport"/>
    <property type="evidence" value="ECO:0007669"/>
    <property type="project" value="UniProtKB-KW"/>
</dbReference>
<feature type="transmembrane region" description="Helical" evidence="11">
    <location>
        <begin position="329"/>
        <end position="354"/>
    </location>
</feature>
<keyword evidence="14" id="KW-1185">Reference proteome</keyword>
<gene>
    <name evidence="13" type="ORF">AQJ67_34700</name>
</gene>
<dbReference type="GO" id="GO:1902600">
    <property type="term" value="P:proton transmembrane transport"/>
    <property type="evidence" value="ECO:0007669"/>
    <property type="project" value="InterPro"/>
</dbReference>
<feature type="domain" description="Cation/H+ exchanger transmembrane" evidence="12">
    <location>
        <begin position="28"/>
        <end position="412"/>
    </location>
</feature>
<dbReference type="Pfam" id="PF00999">
    <property type="entry name" value="Na_H_Exchanger"/>
    <property type="match status" value="1"/>
</dbReference>
<comment type="caution">
    <text evidence="13">The sequence shown here is derived from an EMBL/GenBank/DDBJ whole genome shotgun (WGS) entry which is preliminary data.</text>
</comment>
<evidence type="ECO:0000256" key="4">
    <source>
        <dbReference type="ARBA" id="ARBA00022449"/>
    </source>
</evidence>
<organism evidence="13 14">
    <name type="scientific">Streptomyces caeruleatus</name>
    <dbReference type="NCBI Taxonomy" id="661399"/>
    <lineage>
        <taxon>Bacteria</taxon>
        <taxon>Bacillati</taxon>
        <taxon>Actinomycetota</taxon>
        <taxon>Actinomycetes</taxon>
        <taxon>Kitasatosporales</taxon>
        <taxon>Streptomycetaceae</taxon>
        <taxon>Streptomyces</taxon>
    </lineage>
</organism>
<evidence type="ECO:0000256" key="8">
    <source>
        <dbReference type="ARBA" id="ARBA00023065"/>
    </source>
</evidence>
<dbReference type="Proteomes" id="UP000053429">
    <property type="component" value="Unassembled WGS sequence"/>
</dbReference>
<proteinExistence type="inferred from homology"/>
<dbReference type="PANTHER" id="PTHR43562">
    <property type="entry name" value="NAPA-TYPE SODIUM/HYDROGEN ANTIPORTER"/>
    <property type="match status" value="1"/>
</dbReference>
<keyword evidence="5 11" id="KW-0812">Transmembrane</keyword>
<dbReference type="Gene3D" id="1.20.1530.20">
    <property type="match status" value="1"/>
</dbReference>
<dbReference type="RefSeq" id="WP_062723321.1">
    <property type="nucleotide sequence ID" value="NZ_KQ948937.1"/>
</dbReference>
<dbReference type="OrthoDB" id="9793589at2"/>
<sequence>MLIAAEPVPPLGGHPLAMFLVQVVLLLLVATLLGRLAARCSLPPIVGELMTGVVLGPSLLGHTLPQVSDWLFPDVPEQAHLLDATGQFGVLLLVGLTGLQMDTQLIRRRAATAVRVSLPGFVIPLGLGITAGCLLPAAMLAEGSDRTVFAAFLGIAMCVSAIPVIAKTLMDLGLLHRNVGQLILISGTVDDVLGWLGLSVVTAMATSGLDAGSLVRTVVFLLLFLAGAALIGRPLVNRTMRATARSAEPGVTLGVAVALVIAFSAITHAIGFEAVFGALAAGVLIRGAGKDVLTRLAPLRTFVVAVLAPLFFATAGLRMDLTALADPTVLFTALVLLAIAVLGKFAGAFIGAWASGLSRWEAIALGAGMNARGVVEVIVAMVGLRLGVLNTAMYTVIVLIAVATSLMGPPILRRAVGRIELTAEEELRRSELRSTLHKDDLKPVEQA</sequence>
<keyword evidence="6 11" id="KW-1133">Transmembrane helix</keyword>
<feature type="transmembrane region" description="Helical" evidence="11">
    <location>
        <begin position="16"/>
        <end position="38"/>
    </location>
</feature>
<feature type="transmembrane region" description="Helical" evidence="11">
    <location>
        <begin position="252"/>
        <end position="285"/>
    </location>
</feature>
<dbReference type="GO" id="GO:0015297">
    <property type="term" value="F:antiporter activity"/>
    <property type="evidence" value="ECO:0007669"/>
    <property type="project" value="UniProtKB-KW"/>
</dbReference>
<keyword evidence="9 11" id="KW-0472">Membrane</keyword>
<evidence type="ECO:0000256" key="1">
    <source>
        <dbReference type="ARBA" id="ARBA00004141"/>
    </source>
</evidence>
<name>A0A101TNR0_9ACTN</name>
<protein>
    <submittedName>
        <fullName evidence="13">Sodium:proton exchanger</fullName>
    </submittedName>
</protein>
<comment type="similarity">
    <text evidence="2">Belongs to the monovalent cation:proton antiporter 2 (CPA2) transporter (TC 2.A.37) family.</text>
</comment>
<feature type="transmembrane region" description="Helical" evidence="11">
    <location>
        <begin position="147"/>
        <end position="170"/>
    </location>
</feature>
<keyword evidence="10" id="KW-0739">Sodium transport</keyword>
<feature type="transmembrane region" description="Helical" evidence="11">
    <location>
        <begin position="84"/>
        <end position="101"/>
    </location>
</feature>
<dbReference type="AlphaFoldDB" id="A0A101TNR0"/>